<evidence type="ECO:0000313" key="2">
    <source>
        <dbReference type="Proteomes" id="UP000198564"/>
    </source>
</evidence>
<dbReference type="STRING" id="1130080.SAMN04488113_10167"/>
<protein>
    <submittedName>
        <fullName evidence="1">Uncharacterized protein</fullName>
    </submittedName>
</protein>
<proteinExistence type="predicted"/>
<reference evidence="2" key="1">
    <citation type="submission" date="2016-10" db="EMBL/GenBank/DDBJ databases">
        <authorList>
            <person name="Varghese N."/>
            <person name="Submissions S."/>
        </authorList>
    </citation>
    <scope>NUCLEOTIDE SEQUENCE [LARGE SCALE GENOMIC DNA]</scope>
    <source>
        <strain evidence="2">DSM 25751</strain>
    </source>
</reference>
<evidence type="ECO:0000313" key="1">
    <source>
        <dbReference type="EMBL" id="SEI48360.1"/>
    </source>
</evidence>
<dbReference type="EMBL" id="FNYW01000001">
    <property type="protein sequence ID" value="SEI48360.1"/>
    <property type="molecule type" value="Genomic_DNA"/>
</dbReference>
<dbReference type="RefSeq" id="WP_272980500.1">
    <property type="nucleotide sequence ID" value="NZ_FNYW01000001.1"/>
</dbReference>
<dbReference type="AlphaFoldDB" id="A0A1H6R9A8"/>
<accession>A0A1H6R9A8</accession>
<gene>
    <name evidence="1" type="ORF">SAMN04488113_10167</name>
</gene>
<organism evidence="1 2">
    <name type="scientific">Alkalibacterium gilvum</name>
    <dbReference type="NCBI Taxonomy" id="1130080"/>
    <lineage>
        <taxon>Bacteria</taxon>
        <taxon>Bacillati</taxon>
        <taxon>Bacillota</taxon>
        <taxon>Bacilli</taxon>
        <taxon>Lactobacillales</taxon>
        <taxon>Carnobacteriaceae</taxon>
        <taxon>Alkalibacterium</taxon>
    </lineage>
</organism>
<sequence length="42" mass="4882">MAKQYNADIPFFIENILDIRYTVIYKYGSYSSSTEGDGLEIR</sequence>
<dbReference type="Proteomes" id="UP000198564">
    <property type="component" value="Unassembled WGS sequence"/>
</dbReference>
<name>A0A1H6R9A8_9LACT</name>
<keyword evidence="2" id="KW-1185">Reference proteome</keyword>